<dbReference type="Proteomes" id="UP001259832">
    <property type="component" value="Unassembled WGS sequence"/>
</dbReference>
<evidence type="ECO:0000256" key="7">
    <source>
        <dbReference type="SAM" id="Phobius"/>
    </source>
</evidence>
<comment type="similarity">
    <text evidence="2">Belongs to the SLC29A/ENT transporter (TC 2.A.57) family.</text>
</comment>
<feature type="transmembrane region" description="Helical" evidence="7">
    <location>
        <begin position="149"/>
        <end position="173"/>
    </location>
</feature>
<evidence type="ECO:0000256" key="6">
    <source>
        <dbReference type="ARBA" id="ARBA00023136"/>
    </source>
</evidence>
<evidence type="ECO:0000256" key="2">
    <source>
        <dbReference type="ARBA" id="ARBA00007965"/>
    </source>
</evidence>
<keyword evidence="4 7" id="KW-0812">Transmembrane</keyword>
<feature type="transmembrane region" description="Helical" evidence="7">
    <location>
        <begin position="637"/>
        <end position="655"/>
    </location>
</feature>
<evidence type="ECO:0000256" key="5">
    <source>
        <dbReference type="ARBA" id="ARBA00022989"/>
    </source>
</evidence>
<keyword evidence="9" id="KW-1185">Reference proteome</keyword>
<feature type="transmembrane region" description="Helical" evidence="7">
    <location>
        <begin position="568"/>
        <end position="586"/>
    </location>
</feature>
<dbReference type="Pfam" id="PF01733">
    <property type="entry name" value="Nucleoside_tran"/>
    <property type="match status" value="2"/>
</dbReference>
<feature type="transmembrane region" description="Helical" evidence="7">
    <location>
        <begin position="185"/>
        <end position="201"/>
    </location>
</feature>
<feature type="transmembrane region" description="Helical" evidence="7">
    <location>
        <begin position="606"/>
        <end position="625"/>
    </location>
</feature>
<evidence type="ECO:0000256" key="1">
    <source>
        <dbReference type="ARBA" id="ARBA00004141"/>
    </source>
</evidence>
<sequence>MLIGIIRHPIDMLSPLPRTPGIRRSSFSYDAEVALEDQREGGVQSAVKEAQEETLACWLFALVGVGYLFPFSALTQPVDYWNMLFPDYNIEFALTSTFMYTNLVFLGVIVVFCGKPWYKGRIVGGFVGQLVVLAFVPTSYFFLTSENANAIAVLGGTAVASVATAFIDSSTIALVSQYPQRVQESFQLGVGLSTLIGSLYRDLTKLVFPADELLASSLIYFYTGALTIGLCIAAFYKVMSLRITKKYLLRKADSSVELTERSPLLMEKRQSGSDPLSITGPAPTKWSVLKKPPLVTEIKTYNFPSLQESGWWSLILLTLFSVSDCVGRFIVNHRFGLTPSNVWIPIMARFIFVPIIIGIVKEWWLQSDIWSVLSVLVLGFGNGYLGTLTIIFVSESVHTDEQHLIGPFTSFFLNSGLVLGSTNANAIAVLGGTAVASVATAFIDSSTIALVSQYPQRVQESFQLGVGLSTLIGSLYRDLTKLVFPADELLASSLIYFYTGALTIGLCIAAFYKVMSLRITKKYLLRKADSSVELTERSPLLMEKRQSGSDPLSITGPAPTKWSVLKKVWHLEGLILMVFLASLSVWPPLVTEIKTYNFPSLQESGWWSLILLTLFSVSDCVGRFIVNHRFGLTPSNVWIPIMARFIFVPIIIGIVKEWWLQSDIWSVLSVLVLGFGNGYLGTLTIIFVSESVHTDEQHLIGPFTSFFLNSGLVLGSTVGLILEKVVLG</sequence>
<reference evidence="8" key="1">
    <citation type="submission" date="2023-08" db="EMBL/GenBank/DDBJ databases">
        <title>Reference Genome Resource for the Citrus Pathogen Phytophthora citrophthora.</title>
        <authorList>
            <person name="Moller H."/>
            <person name="Coetzee B."/>
            <person name="Rose L.J."/>
            <person name="Van Niekerk J.M."/>
        </authorList>
    </citation>
    <scope>NUCLEOTIDE SEQUENCE</scope>
    <source>
        <strain evidence="8">STE-U-9442</strain>
    </source>
</reference>
<dbReference type="InterPro" id="IPR002259">
    <property type="entry name" value="Eqnu_transpt"/>
</dbReference>
<accession>A0AAD9LP79</accession>
<evidence type="ECO:0000313" key="8">
    <source>
        <dbReference type="EMBL" id="KAK1944648.1"/>
    </source>
</evidence>
<feature type="transmembrane region" description="Helical" evidence="7">
    <location>
        <begin position="489"/>
        <end position="512"/>
    </location>
</feature>
<evidence type="ECO:0000256" key="3">
    <source>
        <dbReference type="ARBA" id="ARBA00022448"/>
    </source>
</evidence>
<dbReference type="AlphaFoldDB" id="A0AAD9LP79"/>
<feature type="transmembrane region" description="Helical" evidence="7">
    <location>
        <begin position="311"/>
        <end position="330"/>
    </location>
</feature>
<proteinExistence type="inferred from homology"/>
<evidence type="ECO:0000313" key="9">
    <source>
        <dbReference type="Proteomes" id="UP001259832"/>
    </source>
</evidence>
<feature type="transmembrane region" description="Helical" evidence="7">
    <location>
        <begin position="55"/>
        <end position="73"/>
    </location>
</feature>
<feature type="transmembrane region" description="Helical" evidence="7">
    <location>
        <begin position="342"/>
        <end position="360"/>
    </location>
</feature>
<feature type="transmembrane region" description="Helical" evidence="7">
    <location>
        <begin position="93"/>
        <end position="113"/>
    </location>
</feature>
<dbReference type="GO" id="GO:0005886">
    <property type="term" value="C:plasma membrane"/>
    <property type="evidence" value="ECO:0007669"/>
    <property type="project" value="TreeGrafter"/>
</dbReference>
<gene>
    <name evidence="8" type="ORF">P3T76_004560</name>
</gene>
<comment type="subcellular location">
    <subcellularLocation>
        <location evidence="1">Membrane</location>
        <topology evidence="1">Multi-pass membrane protein</topology>
    </subcellularLocation>
</comment>
<dbReference type="SUPFAM" id="SSF103473">
    <property type="entry name" value="MFS general substrate transporter"/>
    <property type="match status" value="1"/>
</dbReference>
<protein>
    <submittedName>
        <fullName evidence="8">Equilibrative nucleotide transporter 8</fullName>
    </submittedName>
</protein>
<evidence type="ECO:0000256" key="4">
    <source>
        <dbReference type="ARBA" id="ARBA00022692"/>
    </source>
</evidence>
<feature type="transmembrane region" description="Helical" evidence="7">
    <location>
        <begin position="667"/>
        <end position="688"/>
    </location>
</feature>
<feature type="transmembrane region" description="Helical" evidence="7">
    <location>
        <begin position="122"/>
        <end position="143"/>
    </location>
</feature>
<keyword evidence="6 7" id="KW-0472">Membrane</keyword>
<comment type="caution">
    <text evidence="8">The sequence shown here is derived from an EMBL/GenBank/DDBJ whole genome shotgun (WGS) entry which is preliminary data.</text>
</comment>
<dbReference type="GO" id="GO:0005337">
    <property type="term" value="F:nucleoside transmembrane transporter activity"/>
    <property type="evidence" value="ECO:0007669"/>
    <property type="project" value="InterPro"/>
</dbReference>
<feature type="transmembrane region" description="Helical" evidence="7">
    <location>
        <begin position="426"/>
        <end position="449"/>
    </location>
</feature>
<dbReference type="InterPro" id="IPR036259">
    <property type="entry name" value="MFS_trans_sf"/>
</dbReference>
<feature type="transmembrane region" description="Helical" evidence="7">
    <location>
        <begin position="213"/>
        <end position="236"/>
    </location>
</feature>
<organism evidence="8 9">
    <name type="scientific">Phytophthora citrophthora</name>
    <dbReference type="NCBI Taxonomy" id="4793"/>
    <lineage>
        <taxon>Eukaryota</taxon>
        <taxon>Sar</taxon>
        <taxon>Stramenopiles</taxon>
        <taxon>Oomycota</taxon>
        <taxon>Peronosporomycetes</taxon>
        <taxon>Peronosporales</taxon>
        <taxon>Peronosporaceae</taxon>
        <taxon>Phytophthora</taxon>
    </lineage>
</organism>
<keyword evidence="3" id="KW-0813">Transport</keyword>
<dbReference type="PANTHER" id="PTHR10332:SF10">
    <property type="entry name" value="EQUILIBRATIVE NUCLEOSIDE TRANSPORTER 4"/>
    <property type="match status" value="1"/>
</dbReference>
<dbReference type="PANTHER" id="PTHR10332">
    <property type="entry name" value="EQUILIBRATIVE NUCLEOSIDE TRANSPORTER"/>
    <property type="match status" value="1"/>
</dbReference>
<keyword evidence="5 7" id="KW-1133">Transmembrane helix</keyword>
<feature type="transmembrane region" description="Helical" evidence="7">
    <location>
        <begin position="700"/>
        <end position="722"/>
    </location>
</feature>
<name>A0AAD9LP79_9STRA</name>
<feature type="transmembrane region" description="Helical" evidence="7">
    <location>
        <begin position="372"/>
        <end position="393"/>
    </location>
</feature>
<dbReference type="EMBL" id="JASMQC010000006">
    <property type="protein sequence ID" value="KAK1944648.1"/>
    <property type="molecule type" value="Genomic_DNA"/>
</dbReference>